<dbReference type="GO" id="GO:0016020">
    <property type="term" value="C:membrane"/>
    <property type="evidence" value="ECO:0007669"/>
    <property type="project" value="UniProtKB-SubCell"/>
</dbReference>
<comment type="subcellular location">
    <subcellularLocation>
        <location evidence="1">Endomembrane system</location>
        <topology evidence="1">Multi-pass membrane protein</topology>
    </subcellularLocation>
    <subcellularLocation>
        <location evidence="2">Membrane</location>
        <topology evidence="2">Multi-pass membrane protein</topology>
    </subcellularLocation>
</comment>
<accession>A0A367YPT7</accession>
<dbReference type="AlphaFoldDB" id="A0A367YPT7"/>
<dbReference type="GO" id="GO:0012505">
    <property type="term" value="C:endomembrane system"/>
    <property type="evidence" value="ECO:0007669"/>
    <property type="project" value="UniProtKB-SubCell"/>
</dbReference>
<gene>
    <name evidence="5" type="ORF">DT076_18975</name>
</gene>
<evidence type="ECO:0000256" key="3">
    <source>
        <dbReference type="SAM" id="Phobius"/>
    </source>
</evidence>
<organism evidence="5 6">
    <name type="scientific">Desertihabitans brevis</name>
    <dbReference type="NCBI Taxonomy" id="2268447"/>
    <lineage>
        <taxon>Bacteria</taxon>
        <taxon>Bacillati</taxon>
        <taxon>Actinomycetota</taxon>
        <taxon>Actinomycetes</taxon>
        <taxon>Propionibacteriales</taxon>
        <taxon>Propionibacteriaceae</taxon>
        <taxon>Desertihabitans</taxon>
    </lineage>
</organism>
<keyword evidence="2 3" id="KW-0812">Transmembrane</keyword>
<dbReference type="Pfam" id="PF00361">
    <property type="entry name" value="Proton_antipo_M"/>
    <property type="match status" value="1"/>
</dbReference>
<evidence type="ECO:0000313" key="5">
    <source>
        <dbReference type="EMBL" id="RCK67893.1"/>
    </source>
</evidence>
<dbReference type="InterPro" id="IPR001750">
    <property type="entry name" value="ND/Mrp_TM"/>
</dbReference>
<keyword evidence="3" id="KW-0472">Membrane</keyword>
<evidence type="ECO:0000259" key="4">
    <source>
        <dbReference type="Pfam" id="PF00361"/>
    </source>
</evidence>
<keyword evidence="6" id="KW-1185">Reference proteome</keyword>
<evidence type="ECO:0000313" key="6">
    <source>
        <dbReference type="Proteomes" id="UP000252770"/>
    </source>
</evidence>
<comment type="caution">
    <text evidence="5">The sequence shown here is derived from an EMBL/GenBank/DDBJ whole genome shotgun (WGS) entry which is preliminary data.</text>
</comment>
<evidence type="ECO:0000256" key="1">
    <source>
        <dbReference type="ARBA" id="ARBA00004127"/>
    </source>
</evidence>
<protein>
    <recommendedName>
        <fullName evidence="4">NADH:quinone oxidoreductase/Mrp antiporter transmembrane domain-containing protein</fullName>
    </recommendedName>
</protein>
<dbReference type="Proteomes" id="UP000252770">
    <property type="component" value="Unassembled WGS sequence"/>
</dbReference>
<proteinExistence type="predicted"/>
<keyword evidence="3" id="KW-1133">Transmembrane helix</keyword>
<evidence type="ECO:0000256" key="2">
    <source>
        <dbReference type="RuleBase" id="RU000320"/>
    </source>
</evidence>
<sequence>MGIFYLYKVTGTMNFYLLNNYIFELEILYFSLVAAFLVKIPMFLVHL</sequence>
<feature type="domain" description="NADH:quinone oxidoreductase/Mrp antiporter transmembrane" evidence="4">
    <location>
        <begin position="1"/>
        <end position="47"/>
    </location>
</feature>
<feature type="transmembrane region" description="Helical" evidence="3">
    <location>
        <begin position="27"/>
        <end position="45"/>
    </location>
</feature>
<reference evidence="5 6" key="1">
    <citation type="submission" date="2018-07" db="EMBL/GenBank/DDBJ databases">
        <title>Desertimonas flava gen. nov. sp. nov.</title>
        <authorList>
            <person name="Liu S."/>
        </authorList>
    </citation>
    <scope>NUCLEOTIDE SEQUENCE [LARGE SCALE GENOMIC DNA]</scope>
    <source>
        <strain evidence="5 6">16Sb5-5</strain>
    </source>
</reference>
<name>A0A367YPT7_9ACTN</name>
<dbReference type="EMBL" id="QOUI01000018">
    <property type="protein sequence ID" value="RCK67893.1"/>
    <property type="molecule type" value="Genomic_DNA"/>
</dbReference>